<sequence length="161" mass="18093">MAKRSKRPLEAAGGRYFALPHAVLDSPAYTGCSAKARALLLELCRQHNGSNNGRLHLARSWLELRGWNRPATVRKLKDELIRRRLIVQTRHGGLNNGPHWFAVTWLPITDFRGMDIVQKDYHPGAYLLASLDEPEKKQKGRTAHVLEKQAARTAQVLGAEA</sequence>
<dbReference type="AlphaFoldDB" id="A0A1J5Q097"/>
<protein>
    <submittedName>
        <fullName evidence="1">Uncharacterized protein</fullName>
    </submittedName>
</protein>
<organism evidence="1">
    <name type="scientific">mine drainage metagenome</name>
    <dbReference type="NCBI Taxonomy" id="410659"/>
    <lineage>
        <taxon>unclassified sequences</taxon>
        <taxon>metagenomes</taxon>
        <taxon>ecological metagenomes</taxon>
    </lineage>
</organism>
<evidence type="ECO:0000313" key="1">
    <source>
        <dbReference type="EMBL" id="OIQ70915.1"/>
    </source>
</evidence>
<proteinExistence type="predicted"/>
<gene>
    <name evidence="1" type="ORF">GALL_474690</name>
</gene>
<reference evidence="1" key="1">
    <citation type="submission" date="2016-10" db="EMBL/GenBank/DDBJ databases">
        <title>Sequence of Gallionella enrichment culture.</title>
        <authorList>
            <person name="Poehlein A."/>
            <person name="Muehling M."/>
            <person name="Daniel R."/>
        </authorList>
    </citation>
    <scope>NUCLEOTIDE SEQUENCE</scope>
</reference>
<comment type="caution">
    <text evidence="1">The sequence shown here is derived from an EMBL/GenBank/DDBJ whole genome shotgun (WGS) entry which is preliminary data.</text>
</comment>
<dbReference type="EMBL" id="MLJW01003966">
    <property type="protein sequence ID" value="OIQ70915.1"/>
    <property type="molecule type" value="Genomic_DNA"/>
</dbReference>
<accession>A0A1J5Q097</accession>
<name>A0A1J5Q097_9ZZZZ</name>